<dbReference type="PRINTS" id="PR00344">
    <property type="entry name" value="BCTRLSENSOR"/>
</dbReference>
<dbReference type="AlphaFoldDB" id="A0A7C5MXG9"/>
<keyword evidence="4" id="KW-0597">Phosphoprotein</keyword>
<comment type="caution">
    <text evidence="13">The sequence shown here is derived from an EMBL/GenBank/DDBJ whole genome shotgun (WGS) entry which is preliminary data.</text>
</comment>
<dbReference type="Pfam" id="PF02518">
    <property type="entry name" value="HATPase_c"/>
    <property type="match status" value="1"/>
</dbReference>
<evidence type="ECO:0000256" key="3">
    <source>
        <dbReference type="ARBA" id="ARBA00012438"/>
    </source>
</evidence>
<dbReference type="InterPro" id="IPR003660">
    <property type="entry name" value="HAMP_dom"/>
</dbReference>
<dbReference type="Pfam" id="PF00512">
    <property type="entry name" value="HisKA"/>
    <property type="match status" value="1"/>
</dbReference>
<dbReference type="PANTHER" id="PTHR42878:SF7">
    <property type="entry name" value="SENSOR HISTIDINE KINASE GLRK"/>
    <property type="match status" value="1"/>
</dbReference>
<name>A0A7C5MXG9_9GAMM</name>
<dbReference type="InterPro" id="IPR003018">
    <property type="entry name" value="GAF"/>
</dbReference>
<dbReference type="GO" id="GO:0005524">
    <property type="term" value="F:ATP binding"/>
    <property type="evidence" value="ECO:0007669"/>
    <property type="project" value="UniProtKB-KW"/>
</dbReference>
<dbReference type="Gene3D" id="3.30.565.10">
    <property type="entry name" value="Histidine kinase-like ATPase, C-terminal domain"/>
    <property type="match status" value="1"/>
</dbReference>
<proteinExistence type="predicted"/>
<dbReference type="Gene3D" id="1.10.287.130">
    <property type="match status" value="1"/>
</dbReference>
<dbReference type="GO" id="GO:0007234">
    <property type="term" value="P:osmosensory signaling via phosphorelay pathway"/>
    <property type="evidence" value="ECO:0007669"/>
    <property type="project" value="TreeGrafter"/>
</dbReference>
<evidence type="ECO:0000256" key="10">
    <source>
        <dbReference type="SAM" id="Phobius"/>
    </source>
</evidence>
<keyword evidence="7" id="KW-0418">Kinase</keyword>
<dbReference type="Gene3D" id="6.10.340.10">
    <property type="match status" value="1"/>
</dbReference>
<dbReference type="InterPro" id="IPR003661">
    <property type="entry name" value="HisK_dim/P_dom"/>
</dbReference>
<dbReference type="InterPro" id="IPR029016">
    <property type="entry name" value="GAF-like_dom_sf"/>
</dbReference>
<evidence type="ECO:0000256" key="1">
    <source>
        <dbReference type="ARBA" id="ARBA00000085"/>
    </source>
</evidence>
<dbReference type="SMART" id="SM00387">
    <property type="entry name" value="HATPase_c"/>
    <property type="match status" value="1"/>
</dbReference>
<evidence type="ECO:0000256" key="4">
    <source>
        <dbReference type="ARBA" id="ARBA00022553"/>
    </source>
</evidence>
<keyword evidence="10" id="KW-0472">Membrane</keyword>
<gene>
    <name evidence="13" type="ORF">ENJ98_01565</name>
</gene>
<keyword evidence="10" id="KW-1133">Transmembrane helix</keyword>
<dbReference type="PROSITE" id="PS50885">
    <property type="entry name" value="HAMP"/>
    <property type="match status" value="1"/>
</dbReference>
<dbReference type="InterPro" id="IPR036890">
    <property type="entry name" value="HATPase_C_sf"/>
</dbReference>
<evidence type="ECO:0000313" key="13">
    <source>
        <dbReference type="EMBL" id="HHH12899.1"/>
    </source>
</evidence>
<dbReference type="InterPro" id="IPR005467">
    <property type="entry name" value="His_kinase_dom"/>
</dbReference>
<dbReference type="GO" id="GO:0016020">
    <property type="term" value="C:membrane"/>
    <property type="evidence" value="ECO:0007669"/>
    <property type="project" value="UniProtKB-SubCell"/>
</dbReference>
<dbReference type="SUPFAM" id="SSF55781">
    <property type="entry name" value="GAF domain-like"/>
    <property type="match status" value="1"/>
</dbReference>
<keyword evidence="10" id="KW-0812">Transmembrane</keyword>
<dbReference type="EC" id="2.7.13.3" evidence="3"/>
<comment type="subcellular location">
    <subcellularLocation>
        <location evidence="2">Membrane</location>
    </subcellularLocation>
</comment>
<keyword evidence="5" id="KW-0808">Transferase</keyword>
<evidence type="ECO:0000256" key="2">
    <source>
        <dbReference type="ARBA" id="ARBA00004370"/>
    </source>
</evidence>
<dbReference type="GO" id="GO:0000156">
    <property type="term" value="F:phosphorelay response regulator activity"/>
    <property type="evidence" value="ECO:0007669"/>
    <property type="project" value="TreeGrafter"/>
</dbReference>
<evidence type="ECO:0000259" key="12">
    <source>
        <dbReference type="PROSITE" id="PS50885"/>
    </source>
</evidence>
<keyword evidence="9" id="KW-0902">Two-component regulatory system</keyword>
<dbReference type="SUPFAM" id="SSF55874">
    <property type="entry name" value="ATPase domain of HSP90 chaperone/DNA topoisomerase II/histidine kinase"/>
    <property type="match status" value="1"/>
</dbReference>
<dbReference type="CDD" id="cd00075">
    <property type="entry name" value="HATPase"/>
    <property type="match status" value="1"/>
</dbReference>
<dbReference type="Proteomes" id="UP000886100">
    <property type="component" value="Unassembled WGS sequence"/>
</dbReference>
<dbReference type="SUPFAM" id="SSF158472">
    <property type="entry name" value="HAMP domain-like"/>
    <property type="match status" value="1"/>
</dbReference>
<dbReference type="GO" id="GO:0000155">
    <property type="term" value="F:phosphorelay sensor kinase activity"/>
    <property type="evidence" value="ECO:0007669"/>
    <property type="project" value="InterPro"/>
</dbReference>
<dbReference type="SUPFAM" id="SSF47384">
    <property type="entry name" value="Homodimeric domain of signal transducing histidine kinase"/>
    <property type="match status" value="1"/>
</dbReference>
<dbReference type="EMBL" id="DROM01000098">
    <property type="protein sequence ID" value="HHH12899.1"/>
    <property type="molecule type" value="Genomic_DNA"/>
</dbReference>
<dbReference type="CDD" id="cd06225">
    <property type="entry name" value="HAMP"/>
    <property type="match status" value="1"/>
</dbReference>
<feature type="domain" description="HAMP" evidence="12">
    <location>
        <begin position="219"/>
        <end position="271"/>
    </location>
</feature>
<accession>A0A7C5MXG9</accession>
<dbReference type="PANTHER" id="PTHR42878">
    <property type="entry name" value="TWO-COMPONENT HISTIDINE KINASE"/>
    <property type="match status" value="1"/>
</dbReference>
<evidence type="ECO:0000256" key="7">
    <source>
        <dbReference type="ARBA" id="ARBA00022777"/>
    </source>
</evidence>
<dbReference type="PROSITE" id="PS50109">
    <property type="entry name" value="HIS_KIN"/>
    <property type="match status" value="1"/>
</dbReference>
<organism evidence="13">
    <name type="scientific">Thiolapillus brandeum</name>
    <dbReference type="NCBI Taxonomy" id="1076588"/>
    <lineage>
        <taxon>Bacteria</taxon>
        <taxon>Pseudomonadati</taxon>
        <taxon>Pseudomonadota</taxon>
        <taxon>Gammaproteobacteria</taxon>
        <taxon>Chromatiales</taxon>
        <taxon>Sedimenticolaceae</taxon>
        <taxon>Thiolapillus</taxon>
    </lineage>
</organism>
<evidence type="ECO:0000256" key="9">
    <source>
        <dbReference type="ARBA" id="ARBA00023012"/>
    </source>
</evidence>
<dbReference type="InterPro" id="IPR036097">
    <property type="entry name" value="HisK_dim/P_sf"/>
</dbReference>
<dbReference type="Pfam" id="PF00672">
    <property type="entry name" value="HAMP"/>
    <property type="match status" value="1"/>
</dbReference>
<dbReference type="CDD" id="cd00082">
    <property type="entry name" value="HisKA"/>
    <property type="match status" value="1"/>
</dbReference>
<dbReference type="SMART" id="SM00304">
    <property type="entry name" value="HAMP"/>
    <property type="match status" value="1"/>
</dbReference>
<feature type="transmembrane region" description="Helical" evidence="10">
    <location>
        <begin position="16"/>
        <end position="37"/>
    </location>
</feature>
<comment type="catalytic activity">
    <reaction evidence="1">
        <text>ATP + protein L-histidine = ADP + protein N-phospho-L-histidine.</text>
        <dbReference type="EC" id="2.7.13.3"/>
    </reaction>
</comment>
<dbReference type="Gene3D" id="3.30.450.40">
    <property type="match status" value="1"/>
</dbReference>
<dbReference type="Pfam" id="PF13185">
    <property type="entry name" value="GAF_2"/>
    <property type="match status" value="1"/>
</dbReference>
<feature type="transmembrane region" description="Helical" evidence="10">
    <location>
        <begin position="197"/>
        <end position="218"/>
    </location>
</feature>
<dbReference type="InterPro" id="IPR050351">
    <property type="entry name" value="BphY/WalK/GraS-like"/>
</dbReference>
<dbReference type="InterPro" id="IPR004358">
    <property type="entry name" value="Sig_transdc_His_kin-like_C"/>
</dbReference>
<dbReference type="GO" id="GO:0030295">
    <property type="term" value="F:protein kinase activator activity"/>
    <property type="evidence" value="ECO:0007669"/>
    <property type="project" value="TreeGrafter"/>
</dbReference>
<keyword evidence="6" id="KW-0547">Nucleotide-binding</keyword>
<evidence type="ECO:0000256" key="5">
    <source>
        <dbReference type="ARBA" id="ARBA00022679"/>
    </source>
</evidence>
<evidence type="ECO:0000259" key="11">
    <source>
        <dbReference type="PROSITE" id="PS50109"/>
    </source>
</evidence>
<sequence length="650" mass="72736">MKNADLPLRFSRTLRFQIGAALLALVVLFTLFSLYTLRMLDEQRAQGVLLRLAGELQATAQHMAMQAMNYAENRPRDNAAYERDLRLYFQDLMGNMRKFDDICKAFSSGDFSRQLQLHEPMKLPLGAATLAAATELELYWKGFMQELRQTLGEADMPHLSEAARLIVENNPSLLQRTRELLQALDDDLRKRARETGLVVRISFAAALVIATGIMFWFYRRVIRPLDRTVQGFREVATGNFSHRLPVESDNELGLLATTFNQTTNRLDTLFRLTAHLQEGSDLDETLEFVAREFPQLLPLDWVGALFVANDGLIQLEGAYSDGKPEQLGILRFPLANTLLQECLENGRPLHIPDIHEVATLNSSYRFLRVLAERHRRDAIFLPVATHGPLPGVLVFATRQPNAYRQAHLELLANLATVITLSFGRTLKLAEHARLAAIGQFITGIAHEIRTPLATVGMALDYFREKALSTAERQRLELAQREMARIDRLLSEVLLYARPLSLKTEKLELCPLLEQALESLAPEAGDAGVKLELQCEGGLQLTADPDRLLQILLNLVKNAIEAAAPETPVTLSAAEEAREVIRIAVHNRGEPIPEARMEQLFEPFFTTRANGTGLGLAIVRRLVEAHGGNIRVDSARERGTTFEVLLPGNPG</sequence>
<protein>
    <recommendedName>
        <fullName evidence="3">histidine kinase</fullName>
        <ecNumber evidence="3">2.7.13.3</ecNumber>
    </recommendedName>
</protein>
<reference evidence="13" key="1">
    <citation type="journal article" date="2020" name="mSystems">
        <title>Genome- and Community-Level Interaction Insights into Carbon Utilization and Element Cycling Functions of Hydrothermarchaeota in Hydrothermal Sediment.</title>
        <authorList>
            <person name="Zhou Z."/>
            <person name="Liu Y."/>
            <person name="Xu W."/>
            <person name="Pan J."/>
            <person name="Luo Z.H."/>
            <person name="Li M."/>
        </authorList>
    </citation>
    <scope>NUCLEOTIDE SEQUENCE [LARGE SCALE GENOMIC DNA]</scope>
    <source>
        <strain evidence="13">HyVt-535</strain>
    </source>
</reference>
<dbReference type="SMART" id="SM00065">
    <property type="entry name" value="GAF"/>
    <property type="match status" value="1"/>
</dbReference>
<keyword evidence="8" id="KW-0067">ATP-binding</keyword>
<evidence type="ECO:0000256" key="6">
    <source>
        <dbReference type="ARBA" id="ARBA00022741"/>
    </source>
</evidence>
<dbReference type="InterPro" id="IPR003594">
    <property type="entry name" value="HATPase_dom"/>
</dbReference>
<dbReference type="SMART" id="SM00388">
    <property type="entry name" value="HisKA"/>
    <property type="match status" value="1"/>
</dbReference>
<feature type="domain" description="Histidine kinase" evidence="11">
    <location>
        <begin position="443"/>
        <end position="649"/>
    </location>
</feature>
<evidence type="ECO:0000256" key="8">
    <source>
        <dbReference type="ARBA" id="ARBA00022840"/>
    </source>
</evidence>